<feature type="binding site" evidence="14">
    <location>
        <position position="173"/>
    </location>
    <ligand>
        <name>NADP(+)</name>
        <dbReference type="ChEBI" id="CHEBI:58349"/>
    </ligand>
</feature>
<dbReference type="EC" id="3.5.4.26" evidence="12"/>
<evidence type="ECO:0000313" key="18">
    <source>
        <dbReference type="Proteomes" id="UP000186098"/>
    </source>
</evidence>
<dbReference type="NCBIfam" id="TIGR00227">
    <property type="entry name" value="ribD_Cterm"/>
    <property type="match status" value="1"/>
</dbReference>
<evidence type="ECO:0000256" key="14">
    <source>
        <dbReference type="PIRSR" id="PIRSR006769-2"/>
    </source>
</evidence>
<evidence type="ECO:0000256" key="13">
    <source>
        <dbReference type="PIRSR" id="PIRSR006769-1"/>
    </source>
</evidence>
<feature type="domain" description="CMP/dCMP-type deaminase" evidence="16">
    <location>
        <begin position="3"/>
        <end position="125"/>
    </location>
</feature>
<feature type="binding site" evidence="14">
    <location>
        <position position="157"/>
    </location>
    <ligand>
        <name>NADP(+)</name>
        <dbReference type="ChEBI" id="CHEBI:58349"/>
    </ligand>
</feature>
<feature type="binding site" evidence="14">
    <location>
        <begin position="300"/>
        <end position="306"/>
    </location>
    <ligand>
        <name>NADP(+)</name>
        <dbReference type="ChEBI" id="CHEBI:58349"/>
    </ligand>
</feature>
<reference evidence="18" key="1">
    <citation type="submission" date="2017-01" db="EMBL/GenBank/DDBJ databases">
        <authorList>
            <person name="Varghese N."/>
            <person name="Submissions S."/>
        </authorList>
    </citation>
    <scope>NUCLEOTIDE SEQUENCE [LARGE SCALE GENOMIC DNA]</scope>
    <source>
        <strain evidence="18">DSM 18714</strain>
    </source>
</reference>
<keyword evidence="12" id="KW-0378">Hydrolase</keyword>
<keyword evidence="8 12" id="KW-0862">Zinc</keyword>
<dbReference type="PIRSF" id="PIRSF006769">
    <property type="entry name" value="RibD"/>
    <property type="match status" value="1"/>
</dbReference>
<feature type="binding site" evidence="14">
    <location>
        <position position="210"/>
    </location>
    <ligand>
        <name>substrate</name>
    </ligand>
</feature>
<keyword evidence="10 12" id="KW-0560">Oxidoreductase</keyword>
<dbReference type="PANTHER" id="PTHR38011:SF7">
    <property type="entry name" value="2,5-DIAMINO-6-RIBOSYLAMINO-4(3H)-PYRIMIDINONE 5'-PHOSPHATE REDUCTASE"/>
    <property type="match status" value="1"/>
</dbReference>
<evidence type="ECO:0000256" key="8">
    <source>
        <dbReference type="ARBA" id="ARBA00022833"/>
    </source>
</evidence>
<comment type="catalytic activity">
    <reaction evidence="12">
        <text>5-amino-6-(5-phospho-D-ribitylamino)uracil + NADP(+) = 5-amino-6-(5-phospho-D-ribosylamino)uracil + NADPH + H(+)</text>
        <dbReference type="Rhea" id="RHEA:17845"/>
        <dbReference type="ChEBI" id="CHEBI:15378"/>
        <dbReference type="ChEBI" id="CHEBI:57783"/>
        <dbReference type="ChEBI" id="CHEBI:58349"/>
        <dbReference type="ChEBI" id="CHEBI:58421"/>
        <dbReference type="ChEBI" id="CHEBI:58453"/>
        <dbReference type="EC" id="1.1.1.193"/>
    </reaction>
</comment>
<feature type="binding site" evidence="14">
    <location>
        <position position="298"/>
    </location>
    <ligand>
        <name>substrate</name>
    </ligand>
</feature>
<accession>A0A1N7MVL6</accession>
<evidence type="ECO:0000256" key="3">
    <source>
        <dbReference type="ARBA" id="ARBA00004910"/>
    </source>
</evidence>
<feature type="binding site" evidence="14">
    <location>
        <position position="225"/>
    </location>
    <ligand>
        <name>NADP(+)</name>
        <dbReference type="ChEBI" id="CHEBI:58349"/>
    </ligand>
</feature>
<keyword evidence="7 12" id="KW-0479">Metal-binding</keyword>
<feature type="binding site" evidence="15">
    <location>
        <position position="53"/>
    </location>
    <ligand>
        <name>Zn(2+)</name>
        <dbReference type="ChEBI" id="CHEBI:29105"/>
        <note>catalytic</note>
    </ligand>
</feature>
<keyword evidence="6 12" id="KW-0686">Riboflavin biosynthesis</keyword>
<evidence type="ECO:0000256" key="7">
    <source>
        <dbReference type="ARBA" id="ARBA00022723"/>
    </source>
</evidence>
<dbReference type="Proteomes" id="UP000186098">
    <property type="component" value="Unassembled WGS sequence"/>
</dbReference>
<comment type="similarity">
    <text evidence="4 12">In the N-terminal section; belongs to the cytidine and deoxycytidylate deaminase family.</text>
</comment>
<keyword evidence="11" id="KW-0511">Multifunctional enzyme</keyword>
<feature type="binding site" evidence="14">
    <location>
        <position position="171"/>
    </location>
    <ligand>
        <name>substrate</name>
    </ligand>
</feature>
<evidence type="ECO:0000256" key="9">
    <source>
        <dbReference type="ARBA" id="ARBA00022857"/>
    </source>
</evidence>
<dbReference type="GO" id="GO:0008703">
    <property type="term" value="F:5-amino-6-(5-phosphoribosylamino)uracil reductase activity"/>
    <property type="evidence" value="ECO:0007669"/>
    <property type="project" value="UniProtKB-EC"/>
</dbReference>
<feature type="binding site" evidence="15">
    <location>
        <position position="87"/>
    </location>
    <ligand>
        <name>Zn(2+)</name>
        <dbReference type="ChEBI" id="CHEBI:29105"/>
        <note>catalytic</note>
    </ligand>
</feature>
<dbReference type="InterPro" id="IPR011549">
    <property type="entry name" value="RibD_C"/>
</dbReference>
<dbReference type="InterPro" id="IPR050765">
    <property type="entry name" value="Riboflavin_Biosynth_HTPR"/>
</dbReference>
<evidence type="ECO:0000313" key="17">
    <source>
        <dbReference type="EMBL" id="SIS89899.1"/>
    </source>
</evidence>
<dbReference type="InterPro" id="IPR002125">
    <property type="entry name" value="CMP_dCMP_dom"/>
</dbReference>
<evidence type="ECO:0000256" key="15">
    <source>
        <dbReference type="PIRSR" id="PIRSR006769-3"/>
    </source>
</evidence>
<dbReference type="InterPro" id="IPR024072">
    <property type="entry name" value="DHFR-like_dom_sf"/>
</dbReference>
<feature type="binding site" evidence="14">
    <location>
        <position position="203"/>
    </location>
    <ligand>
        <name>substrate</name>
    </ligand>
</feature>
<evidence type="ECO:0000256" key="11">
    <source>
        <dbReference type="ARBA" id="ARBA00023268"/>
    </source>
</evidence>
<evidence type="ECO:0000256" key="10">
    <source>
        <dbReference type="ARBA" id="ARBA00023002"/>
    </source>
</evidence>
<dbReference type="GO" id="GO:0008270">
    <property type="term" value="F:zinc ion binding"/>
    <property type="evidence" value="ECO:0007669"/>
    <property type="project" value="InterPro"/>
</dbReference>
<dbReference type="Gene3D" id="3.40.430.10">
    <property type="entry name" value="Dihydrofolate Reductase, subunit A"/>
    <property type="match status" value="1"/>
</dbReference>
<dbReference type="InterPro" id="IPR004794">
    <property type="entry name" value="Eubact_RibD"/>
</dbReference>
<evidence type="ECO:0000256" key="12">
    <source>
        <dbReference type="PIRNR" id="PIRNR006769"/>
    </source>
</evidence>
<gene>
    <name evidence="17" type="ORF">SAMN05421795_11045</name>
</gene>
<organism evidence="17 18">
    <name type="scientific">Phaeovulum vinaykumarii</name>
    <dbReference type="NCBI Taxonomy" id="407234"/>
    <lineage>
        <taxon>Bacteria</taxon>
        <taxon>Pseudomonadati</taxon>
        <taxon>Pseudomonadota</taxon>
        <taxon>Alphaproteobacteria</taxon>
        <taxon>Rhodobacterales</taxon>
        <taxon>Paracoccaceae</taxon>
        <taxon>Phaeovulum</taxon>
    </lineage>
</organism>
<dbReference type="Gene3D" id="3.40.140.10">
    <property type="entry name" value="Cytidine Deaminase, domain 2"/>
    <property type="match status" value="1"/>
</dbReference>
<dbReference type="PROSITE" id="PS00903">
    <property type="entry name" value="CYT_DCMP_DEAMINASES_1"/>
    <property type="match status" value="1"/>
</dbReference>
<sequence length="367" mass="37851">MSPADLCHMRHALTLARRGLGRTWPNPAVGCVIVAPDGRVVGRGVTAPGGRPHAEPQALAQAGAAARGATAYVTLEPCAHHGRTPPCAEALVAAGVARVVTALTDPDPRVAGGGHAILRAAGIEVTEGVLAMPAARVNAGFFSRVTRGRPLVTLKIAATLDGRIATASGESRWITGAEARRRVHAMRASHDAVMVGAGTALADDPMLDVRDMGAMPQPVRIVVDSRLRLPVDCRLGRSAGAQPVWLVHTAAAPAPARDAWRAAGAELFEVAATPEGRVDPLAALSALGARGLTRVFCEGGAALAAALSTADLIDEIVWFTAGALIGGDGRAGMGALGLGRLELAPRFRLESVEPVGPDIVHFWRRAT</sequence>
<comment type="similarity">
    <text evidence="5 12">In the C-terminal section; belongs to the HTP reductase family.</text>
</comment>
<dbReference type="STRING" id="407234.SAMN05421795_11045"/>
<comment type="function">
    <text evidence="1 12">Converts 2,5-diamino-6-(ribosylamino)-4(3h)-pyrimidinone 5'-phosphate into 5-amino-6-(ribosylamino)-2,4(1h,3h)-pyrimidinedione 5'-phosphate.</text>
</comment>
<dbReference type="SUPFAM" id="SSF53927">
    <property type="entry name" value="Cytidine deaminase-like"/>
    <property type="match status" value="1"/>
</dbReference>
<dbReference type="GO" id="GO:0009231">
    <property type="term" value="P:riboflavin biosynthetic process"/>
    <property type="evidence" value="ECO:0007669"/>
    <property type="project" value="UniProtKB-UniPathway"/>
</dbReference>
<comment type="catalytic activity">
    <reaction evidence="12">
        <text>2,5-diamino-6-hydroxy-4-(5-phosphoribosylamino)-pyrimidine + H2O + H(+) = 5-amino-6-(5-phospho-D-ribosylamino)uracil + NH4(+)</text>
        <dbReference type="Rhea" id="RHEA:21868"/>
        <dbReference type="ChEBI" id="CHEBI:15377"/>
        <dbReference type="ChEBI" id="CHEBI:15378"/>
        <dbReference type="ChEBI" id="CHEBI:28938"/>
        <dbReference type="ChEBI" id="CHEBI:58453"/>
        <dbReference type="ChEBI" id="CHEBI:58614"/>
        <dbReference type="EC" id="3.5.4.26"/>
    </reaction>
</comment>
<dbReference type="InterPro" id="IPR002734">
    <property type="entry name" value="RibDG_C"/>
</dbReference>
<comment type="cofactor">
    <cofactor evidence="12 15">
        <name>Zn(2+)</name>
        <dbReference type="ChEBI" id="CHEBI:29105"/>
    </cofactor>
    <text evidence="12 15">Binds 1 zinc ion.</text>
</comment>
<dbReference type="GO" id="GO:0050661">
    <property type="term" value="F:NADP binding"/>
    <property type="evidence" value="ECO:0007669"/>
    <property type="project" value="InterPro"/>
</dbReference>
<dbReference type="EMBL" id="FTOM01000010">
    <property type="protein sequence ID" value="SIS89899.1"/>
    <property type="molecule type" value="Genomic_DNA"/>
</dbReference>
<dbReference type="AlphaFoldDB" id="A0A1N7MVL6"/>
<dbReference type="Pfam" id="PF01872">
    <property type="entry name" value="RibD_C"/>
    <property type="match status" value="1"/>
</dbReference>
<evidence type="ECO:0000256" key="5">
    <source>
        <dbReference type="ARBA" id="ARBA00007417"/>
    </source>
</evidence>
<dbReference type="EC" id="1.1.1.193" evidence="12"/>
<evidence type="ECO:0000256" key="6">
    <source>
        <dbReference type="ARBA" id="ARBA00022619"/>
    </source>
</evidence>
<dbReference type="PROSITE" id="PS51747">
    <property type="entry name" value="CYT_DCMP_DEAMINASES_2"/>
    <property type="match status" value="1"/>
</dbReference>
<feature type="binding site" evidence="14">
    <location>
        <position position="199"/>
    </location>
    <ligand>
        <name>NADP(+)</name>
        <dbReference type="ChEBI" id="CHEBI:58349"/>
    </ligand>
</feature>
<feature type="binding site" evidence="14">
    <location>
        <position position="207"/>
    </location>
    <ligand>
        <name>substrate</name>
    </ligand>
</feature>
<feature type="binding site" evidence="15">
    <location>
        <position position="78"/>
    </location>
    <ligand>
        <name>Zn(2+)</name>
        <dbReference type="ChEBI" id="CHEBI:29105"/>
        <note>catalytic</note>
    </ligand>
</feature>
<dbReference type="CDD" id="cd01284">
    <property type="entry name" value="Riboflavin_deaminase-reductase"/>
    <property type="match status" value="1"/>
</dbReference>
<evidence type="ECO:0000256" key="2">
    <source>
        <dbReference type="ARBA" id="ARBA00004882"/>
    </source>
</evidence>
<dbReference type="UniPathway" id="UPA00275">
    <property type="reaction ID" value="UER00401"/>
</dbReference>
<dbReference type="GO" id="GO:0008835">
    <property type="term" value="F:diaminohydroxyphosphoribosylaminopyrimidine deaminase activity"/>
    <property type="evidence" value="ECO:0007669"/>
    <property type="project" value="UniProtKB-EC"/>
</dbReference>
<dbReference type="Pfam" id="PF00383">
    <property type="entry name" value="dCMP_cyt_deam_1"/>
    <property type="match status" value="1"/>
</dbReference>
<keyword evidence="9 12" id="KW-0521">NADP</keyword>
<evidence type="ECO:0000256" key="4">
    <source>
        <dbReference type="ARBA" id="ARBA00005259"/>
    </source>
</evidence>
<dbReference type="SUPFAM" id="SSF53597">
    <property type="entry name" value="Dihydrofolate reductase-like"/>
    <property type="match status" value="1"/>
</dbReference>
<proteinExistence type="inferred from homology"/>
<dbReference type="InterPro" id="IPR016193">
    <property type="entry name" value="Cytidine_deaminase-like"/>
</dbReference>
<evidence type="ECO:0000256" key="1">
    <source>
        <dbReference type="ARBA" id="ARBA00002151"/>
    </source>
</evidence>
<comment type="pathway">
    <text evidence="2 12">Cofactor biosynthesis; riboflavin biosynthesis; 5-amino-6-(D-ribitylamino)uracil from GTP: step 2/4.</text>
</comment>
<feature type="binding site" evidence="14">
    <location>
        <position position="187"/>
    </location>
    <ligand>
        <name>substrate</name>
    </ligand>
</feature>
<feature type="active site" description="Proton donor" evidence="13">
    <location>
        <position position="55"/>
    </location>
</feature>
<name>A0A1N7MVL6_9RHOB</name>
<evidence type="ECO:0000259" key="16">
    <source>
        <dbReference type="PROSITE" id="PS51747"/>
    </source>
</evidence>
<comment type="pathway">
    <text evidence="3 12">Cofactor biosynthesis; riboflavin biosynthesis; 5-amino-6-(D-ribitylamino)uracil from GTP: step 3/4.</text>
</comment>
<protein>
    <recommendedName>
        <fullName evidence="12">Riboflavin biosynthesis protein RibD</fullName>
    </recommendedName>
    <domain>
        <recommendedName>
            <fullName evidence="12">Diaminohydroxyphosphoribosylaminopyrimidine deaminase</fullName>
            <shortName evidence="12">DRAP deaminase</shortName>
            <ecNumber evidence="12">3.5.4.26</ecNumber>
        </recommendedName>
        <alternativeName>
            <fullName evidence="12">Riboflavin-specific deaminase</fullName>
        </alternativeName>
    </domain>
    <domain>
        <recommendedName>
            <fullName evidence="12">5-amino-6-(5-phosphoribosylamino)uracil reductase</fullName>
            <ecNumber evidence="12">1.1.1.193</ecNumber>
        </recommendedName>
        <alternativeName>
            <fullName evidence="12">HTP reductase</fullName>
        </alternativeName>
    </domain>
</protein>
<dbReference type="PANTHER" id="PTHR38011">
    <property type="entry name" value="DIHYDROFOLATE REDUCTASE FAMILY PROTEIN (AFU_ORTHOLOGUE AFUA_8G06820)"/>
    <property type="match status" value="1"/>
</dbReference>
<dbReference type="NCBIfam" id="TIGR00326">
    <property type="entry name" value="eubact_ribD"/>
    <property type="match status" value="1"/>
</dbReference>
<dbReference type="InterPro" id="IPR016192">
    <property type="entry name" value="APOBEC/CMP_deaminase_Zn-bd"/>
</dbReference>
<keyword evidence="18" id="KW-1185">Reference proteome</keyword>